<dbReference type="STRING" id="1071679.BG57_21710"/>
<evidence type="ECO:0000313" key="7">
    <source>
        <dbReference type="Proteomes" id="UP000027439"/>
    </source>
</evidence>
<feature type="domain" description="HTH luxR-type" evidence="4">
    <location>
        <begin position="151"/>
        <end position="213"/>
    </location>
</feature>
<dbReference type="PRINTS" id="PR00038">
    <property type="entry name" value="HTHLUXR"/>
</dbReference>
<reference evidence="6 7" key="1">
    <citation type="submission" date="2014-03" db="EMBL/GenBank/DDBJ databases">
        <title>Draft Genome Sequences of Four Burkholderia Strains.</title>
        <authorList>
            <person name="Liu X.Y."/>
            <person name="Li C.X."/>
            <person name="Xu J.H."/>
        </authorList>
    </citation>
    <scope>NUCLEOTIDE SEQUENCE [LARGE SCALE GENOMIC DNA]</scope>
    <source>
        <strain evidence="6 7">R27</strain>
    </source>
</reference>
<sequence length="215" mass="23445">MKLRIVLADDHPFVLLGMKALFDADDGLEVVGEATNVRGLLDELAKTSCDVLVTDFAMPEPGLIANDGLRLIRKVRQDWPHVIIVVLTSVSNVAILRSILNAGAMGLVNKAEPIELVPAAVRHTRVGRRYVSASFVAALAEAGSETDFSPEPPRLSPREIEVVTLFAKGRSITEIANELERDVRTISRQKRDAMNKLGVRNDPGLFAFVRARGLG</sequence>
<dbReference type="GO" id="GO:0003677">
    <property type="term" value="F:DNA binding"/>
    <property type="evidence" value="ECO:0007669"/>
    <property type="project" value="UniProtKB-KW"/>
</dbReference>
<proteinExistence type="predicted"/>
<dbReference type="InterPro" id="IPR058245">
    <property type="entry name" value="NreC/VraR/RcsB-like_REC"/>
</dbReference>
<organism evidence="6 7">
    <name type="scientific">Caballeronia grimmiae</name>
    <dbReference type="NCBI Taxonomy" id="1071679"/>
    <lineage>
        <taxon>Bacteria</taxon>
        <taxon>Pseudomonadati</taxon>
        <taxon>Pseudomonadota</taxon>
        <taxon>Betaproteobacteria</taxon>
        <taxon>Burkholderiales</taxon>
        <taxon>Burkholderiaceae</taxon>
        <taxon>Caballeronia</taxon>
    </lineage>
</organism>
<keyword evidence="1 3" id="KW-0597">Phosphoprotein</keyword>
<dbReference type="SMART" id="SM00448">
    <property type="entry name" value="REC"/>
    <property type="match status" value="1"/>
</dbReference>
<evidence type="ECO:0000259" key="4">
    <source>
        <dbReference type="PROSITE" id="PS50043"/>
    </source>
</evidence>
<keyword evidence="2" id="KW-0238">DNA-binding</keyword>
<dbReference type="CDD" id="cd17535">
    <property type="entry name" value="REC_NarL-like"/>
    <property type="match status" value="1"/>
</dbReference>
<accession>A0A069P6C3</accession>
<dbReference type="Gene3D" id="3.40.50.2300">
    <property type="match status" value="1"/>
</dbReference>
<feature type="domain" description="Response regulatory" evidence="5">
    <location>
        <begin position="4"/>
        <end position="125"/>
    </location>
</feature>
<dbReference type="AlphaFoldDB" id="A0A069P6C3"/>
<dbReference type="Pfam" id="PF00196">
    <property type="entry name" value="GerE"/>
    <property type="match status" value="1"/>
</dbReference>
<dbReference type="SMART" id="SM00421">
    <property type="entry name" value="HTH_LUXR"/>
    <property type="match status" value="1"/>
</dbReference>
<dbReference type="SUPFAM" id="SSF52172">
    <property type="entry name" value="CheY-like"/>
    <property type="match status" value="1"/>
</dbReference>
<dbReference type="InterPro" id="IPR000792">
    <property type="entry name" value="Tscrpt_reg_LuxR_C"/>
</dbReference>
<comment type="caution">
    <text evidence="6">The sequence shown here is derived from an EMBL/GenBank/DDBJ whole genome shotgun (WGS) entry which is preliminary data.</text>
</comment>
<dbReference type="InterPro" id="IPR011006">
    <property type="entry name" value="CheY-like_superfamily"/>
</dbReference>
<dbReference type="Pfam" id="PF00072">
    <property type="entry name" value="Response_reg"/>
    <property type="match status" value="1"/>
</dbReference>
<evidence type="ECO:0000256" key="2">
    <source>
        <dbReference type="ARBA" id="ARBA00023125"/>
    </source>
</evidence>
<dbReference type="PROSITE" id="PS50110">
    <property type="entry name" value="RESPONSE_REGULATORY"/>
    <property type="match status" value="1"/>
</dbReference>
<evidence type="ECO:0000256" key="3">
    <source>
        <dbReference type="PROSITE-ProRule" id="PRU00169"/>
    </source>
</evidence>
<name>A0A069P6C3_9BURK</name>
<dbReference type="PANTHER" id="PTHR43214:SF17">
    <property type="entry name" value="TRANSCRIPTIONAL REGULATORY PROTEIN RCSB"/>
    <property type="match status" value="1"/>
</dbReference>
<dbReference type="PROSITE" id="PS50043">
    <property type="entry name" value="HTH_LUXR_2"/>
    <property type="match status" value="1"/>
</dbReference>
<dbReference type="SUPFAM" id="SSF46894">
    <property type="entry name" value="C-terminal effector domain of the bipartite response regulators"/>
    <property type="match status" value="1"/>
</dbReference>
<dbReference type="InterPro" id="IPR016032">
    <property type="entry name" value="Sig_transdc_resp-reg_C-effctor"/>
</dbReference>
<dbReference type="GO" id="GO:0006355">
    <property type="term" value="P:regulation of DNA-templated transcription"/>
    <property type="evidence" value="ECO:0007669"/>
    <property type="project" value="InterPro"/>
</dbReference>
<dbReference type="EMBL" id="JFHE01000004">
    <property type="protein sequence ID" value="KDR36210.1"/>
    <property type="molecule type" value="Genomic_DNA"/>
</dbReference>
<dbReference type="eggNOG" id="COG2197">
    <property type="taxonomic scope" value="Bacteria"/>
</dbReference>
<evidence type="ECO:0000256" key="1">
    <source>
        <dbReference type="ARBA" id="ARBA00022553"/>
    </source>
</evidence>
<dbReference type="Proteomes" id="UP000027439">
    <property type="component" value="Unassembled WGS sequence"/>
</dbReference>
<feature type="modified residue" description="4-aspartylphosphate" evidence="3">
    <location>
        <position position="55"/>
    </location>
</feature>
<evidence type="ECO:0000259" key="5">
    <source>
        <dbReference type="PROSITE" id="PS50110"/>
    </source>
</evidence>
<protein>
    <submittedName>
        <fullName evidence="6">LuxR family transcriptional regulator</fullName>
    </submittedName>
</protein>
<evidence type="ECO:0000313" key="6">
    <source>
        <dbReference type="EMBL" id="KDR36210.1"/>
    </source>
</evidence>
<dbReference type="CDD" id="cd06170">
    <property type="entry name" value="LuxR_C_like"/>
    <property type="match status" value="1"/>
</dbReference>
<dbReference type="GO" id="GO:0000160">
    <property type="term" value="P:phosphorelay signal transduction system"/>
    <property type="evidence" value="ECO:0007669"/>
    <property type="project" value="InterPro"/>
</dbReference>
<dbReference type="InterPro" id="IPR001789">
    <property type="entry name" value="Sig_transdc_resp-reg_receiver"/>
</dbReference>
<dbReference type="PANTHER" id="PTHR43214">
    <property type="entry name" value="TWO-COMPONENT RESPONSE REGULATOR"/>
    <property type="match status" value="1"/>
</dbReference>
<dbReference type="InterPro" id="IPR039420">
    <property type="entry name" value="WalR-like"/>
</dbReference>
<gene>
    <name evidence="6" type="ORF">BG57_21710</name>
</gene>